<dbReference type="AlphaFoldDB" id="A0A7S2XKZ3"/>
<dbReference type="InterPro" id="IPR010987">
    <property type="entry name" value="Glutathione-S-Trfase_C-like"/>
</dbReference>
<name>A0A7S2XKZ3_9STRA</name>
<dbReference type="PANTHER" id="PTHR44051:SF8">
    <property type="entry name" value="GLUTATHIONE S-TRANSFERASE GSTA"/>
    <property type="match status" value="1"/>
</dbReference>
<evidence type="ECO:0000313" key="4">
    <source>
        <dbReference type="EMBL" id="CAD9813888.1"/>
    </source>
</evidence>
<dbReference type="Gene3D" id="3.40.30.10">
    <property type="entry name" value="Glutaredoxin"/>
    <property type="match status" value="1"/>
</dbReference>
<dbReference type="PROSITE" id="PS50404">
    <property type="entry name" value="GST_NTER"/>
    <property type="match status" value="1"/>
</dbReference>
<sequence length="209" mass="23789">MAPTLYHVPKTISSPIVQTITELELKPGTIHIETIGFPDLKTEAHLKRNPMGTAPTFVDTELSVNIWESGAILIFILERYDVDFKFHPRPSLYQQRARFLHLIFYIQTTIYPFLSSLYLHTLRPVEQQDAQYVTESKFKWHNLLAPTLEQDVNRGGGQYLMGENMSGADFLLCKPLGNANTLGLLESWPALKKIFCQVSMRPSFAVAYA</sequence>
<feature type="domain" description="GST C-terminal" evidence="3">
    <location>
        <begin position="92"/>
        <end position="209"/>
    </location>
</feature>
<organism evidence="4">
    <name type="scientific">Attheya septentrionalis</name>
    <dbReference type="NCBI Taxonomy" id="420275"/>
    <lineage>
        <taxon>Eukaryota</taxon>
        <taxon>Sar</taxon>
        <taxon>Stramenopiles</taxon>
        <taxon>Ochrophyta</taxon>
        <taxon>Bacillariophyta</taxon>
        <taxon>Coscinodiscophyceae</taxon>
        <taxon>Chaetocerotophycidae</taxon>
        <taxon>Chaetocerotales</taxon>
        <taxon>Attheyaceae</taxon>
        <taxon>Attheya</taxon>
    </lineage>
</organism>
<evidence type="ECO:0000259" key="3">
    <source>
        <dbReference type="PROSITE" id="PS50405"/>
    </source>
</evidence>
<dbReference type="InterPro" id="IPR036249">
    <property type="entry name" value="Thioredoxin-like_sf"/>
</dbReference>
<dbReference type="InterPro" id="IPR036282">
    <property type="entry name" value="Glutathione-S-Trfase_C_sf"/>
</dbReference>
<reference evidence="4" key="1">
    <citation type="submission" date="2021-01" db="EMBL/GenBank/DDBJ databases">
        <authorList>
            <person name="Corre E."/>
            <person name="Pelletier E."/>
            <person name="Niang G."/>
            <person name="Scheremetjew M."/>
            <person name="Finn R."/>
            <person name="Kale V."/>
            <person name="Holt S."/>
            <person name="Cochrane G."/>
            <person name="Meng A."/>
            <person name="Brown T."/>
            <person name="Cohen L."/>
        </authorList>
    </citation>
    <scope>NUCLEOTIDE SEQUENCE</scope>
    <source>
        <strain evidence="4">CCMP2084</strain>
    </source>
</reference>
<protein>
    <recommendedName>
        <fullName evidence="5">Glutathione transferase</fullName>
    </recommendedName>
</protein>
<dbReference type="InterPro" id="IPR004046">
    <property type="entry name" value="GST_C"/>
</dbReference>
<dbReference type="SUPFAM" id="SSF47616">
    <property type="entry name" value="GST C-terminal domain-like"/>
    <property type="match status" value="1"/>
</dbReference>
<dbReference type="PANTHER" id="PTHR44051">
    <property type="entry name" value="GLUTATHIONE S-TRANSFERASE-RELATED"/>
    <property type="match status" value="1"/>
</dbReference>
<dbReference type="PROSITE" id="PS50405">
    <property type="entry name" value="GST_CTER"/>
    <property type="match status" value="1"/>
</dbReference>
<dbReference type="Gene3D" id="1.20.1050.10">
    <property type="match status" value="1"/>
</dbReference>
<gene>
    <name evidence="4" type="ORF">ASEP1449_LOCUS5713</name>
</gene>
<dbReference type="SUPFAM" id="SSF52833">
    <property type="entry name" value="Thioredoxin-like"/>
    <property type="match status" value="1"/>
</dbReference>
<dbReference type="SFLD" id="SFLDS00019">
    <property type="entry name" value="Glutathione_Transferase_(cytos"/>
    <property type="match status" value="1"/>
</dbReference>
<dbReference type="Pfam" id="PF14497">
    <property type="entry name" value="GST_C_3"/>
    <property type="match status" value="1"/>
</dbReference>
<dbReference type="InterPro" id="IPR040079">
    <property type="entry name" value="Glutathione_S-Trfase"/>
</dbReference>
<comment type="similarity">
    <text evidence="1">Belongs to the GST superfamily.</text>
</comment>
<evidence type="ECO:0000256" key="1">
    <source>
        <dbReference type="ARBA" id="ARBA00007409"/>
    </source>
</evidence>
<dbReference type="EMBL" id="HBHQ01008542">
    <property type="protein sequence ID" value="CAD9813888.1"/>
    <property type="molecule type" value="Transcribed_RNA"/>
</dbReference>
<evidence type="ECO:0000259" key="2">
    <source>
        <dbReference type="PROSITE" id="PS50404"/>
    </source>
</evidence>
<accession>A0A7S2XKZ3</accession>
<dbReference type="InterPro" id="IPR004045">
    <property type="entry name" value="Glutathione_S-Trfase_N"/>
</dbReference>
<proteinExistence type="inferred from homology"/>
<evidence type="ECO:0008006" key="5">
    <source>
        <dbReference type="Google" id="ProtNLM"/>
    </source>
</evidence>
<feature type="domain" description="GST N-terminal" evidence="2">
    <location>
        <begin position="1"/>
        <end position="84"/>
    </location>
</feature>